<proteinExistence type="predicted"/>
<keyword evidence="4" id="KW-1185">Reference proteome</keyword>
<evidence type="ECO:0000259" key="2">
    <source>
        <dbReference type="Pfam" id="PF25372"/>
    </source>
</evidence>
<reference evidence="3" key="1">
    <citation type="submission" date="2021-02" db="EMBL/GenBank/DDBJ databases">
        <authorList>
            <person name="Dougan E. K."/>
            <person name="Rhodes N."/>
            <person name="Thang M."/>
            <person name="Chan C."/>
        </authorList>
    </citation>
    <scope>NUCLEOTIDE SEQUENCE</scope>
</reference>
<evidence type="ECO:0000313" key="4">
    <source>
        <dbReference type="Proteomes" id="UP000601435"/>
    </source>
</evidence>
<organism evidence="3 4">
    <name type="scientific">Symbiodinium necroappetens</name>
    <dbReference type="NCBI Taxonomy" id="1628268"/>
    <lineage>
        <taxon>Eukaryota</taxon>
        <taxon>Sar</taxon>
        <taxon>Alveolata</taxon>
        <taxon>Dinophyceae</taxon>
        <taxon>Suessiales</taxon>
        <taxon>Symbiodiniaceae</taxon>
        <taxon>Symbiodinium</taxon>
    </lineage>
</organism>
<feature type="region of interest" description="Disordered" evidence="1">
    <location>
        <begin position="1"/>
        <end position="54"/>
    </location>
</feature>
<feature type="compositionally biased region" description="Basic and acidic residues" evidence="1">
    <location>
        <begin position="33"/>
        <end position="53"/>
    </location>
</feature>
<dbReference type="AlphaFoldDB" id="A0A812SWV3"/>
<dbReference type="Proteomes" id="UP000601435">
    <property type="component" value="Unassembled WGS sequence"/>
</dbReference>
<dbReference type="Gene3D" id="3.80.10.10">
    <property type="entry name" value="Ribonuclease Inhibitor"/>
    <property type="match status" value="1"/>
</dbReference>
<sequence length="371" mass="40066">MHTRAAGGKCKGNDEDASKVAVNVRETSDEELGEGRGPKSRRGPEGSPRDRRPCWTMISPLDVEWATGTDSLIASSQKPVPPGTDMHRVVIKEDVEPEARVDCGKAGYELKVAEAAIWDAFQSTEVDGALAGSGHKLDLRKAEYVCWQGLLANVEGILQTLGLAYCHGTVTDEVASELLFQFGLQALDLSFCSQLSDAPFEAHPHSLLRELRLSSTNVSDRGLESIARRAPNLEVVDVGWAMKLTDSGILSLVTFCSKLQALCVRSTEITDASFEAIMQCQHLERLNASWCLRATAHALDILADTNSVTRPPLKSIDLDHLGAIALDIGLDAGAPLPALPMIASTGQWESSASLSPLPPNWCRTQLNLCDK</sequence>
<gene>
    <name evidence="3" type="primary">FBXL2</name>
    <name evidence="3" type="ORF">SNEC2469_LOCUS14033</name>
</gene>
<dbReference type="EMBL" id="CAJNJA010022458">
    <property type="protein sequence ID" value="CAE7493460.1"/>
    <property type="molecule type" value="Genomic_DNA"/>
</dbReference>
<comment type="caution">
    <text evidence="3">The sequence shown here is derived from an EMBL/GenBank/DDBJ whole genome shotgun (WGS) entry which is preliminary data.</text>
</comment>
<protein>
    <submittedName>
        <fullName evidence="3">FBXL2 protein</fullName>
    </submittedName>
</protein>
<name>A0A812SWV3_9DINO</name>
<dbReference type="InterPro" id="IPR006553">
    <property type="entry name" value="Leu-rich_rpt_Cys-con_subtyp"/>
</dbReference>
<evidence type="ECO:0000256" key="1">
    <source>
        <dbReference type="SAM" id="MobiDB-lite"/>
    </source>
</evidence>
<evidence type="ECO:0000313" key="3">
    <source>
        <dbReference type="EMBL" id="CAE7493460.1"/>
    </source>
</evidence>
<dbReference type="InterPro" id="IPR057207">
    <property type="entry name" value="FBXL15_LRR"/>
</dbReference>
<dbReference type="SUPFAM" id="SSF52047">
    <property type="entry name" value="RNI-like"/>
    <property type="match status" value="1"/>
</dbReference>
<dbReference type="InterPro" id="IPR032675">
    <property type="entry name" value="LRR_dom_sf"/>
</dbReference>
<feature type="domain" description="F-box/LRR-repeat protein 15-like leucin rich repeat" evidence="2">
    <location>
        <begin position="163"/>
        <end position="325"/>
    </location>
</feature>
<dbReference type="Pfam" id="PF25372">
    <property type="entry name" value="DUF7885"/>
    <property type="match status" value="1"/>
</dbReference>
<dbReference type="PANTHER" id="PTHR13318">
    <property type="entry name" value="PARTNER OF PAIRED, ISOFORM B-RELATED"/>
    <property type="match status" value="1"/>
</dbReference>
<dbReference type="GO" id="GO:0019005">
    <property type="term" value="C:SCF ubiquitin ligase complex"/>
    <property type="evidence" value="ECO:0007669"/>
    <property type="project" value="TreeGrafter"/>
</dbReference>
<accession>A0A812SWV3</accession>
<dbReference type="OrthoDB" id="550575at2759"/>
<dbReference type="GO" id="GO:0031146">
    <property type="term" value="P:SCF-dependent proteasomal ubiquitin-dependent protein catabolic process"/>
    <property type="evidence" value="ECO:0007669"/>
    <property type="project" value="TreeGrafter"/>
</dbReference>
<dbReference type="SMART" id="SM00367">
    <property type="entry name" value="LRR_CC"/>
    <property type="match status" value="3"/>
</dbReference>
<feature type="non-terminal residue" evidence="3">
    <location>
        <position position="1"/>
    </location>
</feature>